<keyword evidence="9 16" id="KW-0547">Nucleotide-binding</keyword>
<keyword evidence="12 15" id="KW-0573">Peptidoglycan synthesis</keyword>
<dbReference type="NCBIfam" id="NF002378">
    <property type="entry name" value="PRK01372.1"/>
    <property type="match status" value="1"/>
</dbReference>
<evidence type="ECO:0000256" key="2">
    <source>
        <dbReference type="ARBA" id="ARBA00001946"/>
    </source>
</evidence>
<dbReference type="Pfam" id="PF01820">
    <property type="entry name" value="Dala_Dala_lig_N"/>
    <property type="match status" value="1"/>
</dbReference>
<keyword evidence="11 15" id="KW-0133">Cell shape</keyword>
<dbReference type="PIRSF" id="PIRSF039102">
    <property type="entry name" value="Ddl/VanB"/>
    <property type="match status" value="1"/>
</dbReference>
<evidence type="ECO:0000256" key="7">
    <source>
        <dbReference type="ARBA" id="ARBA00022490"/>
    </source>
</evidence>
<evidence type="ECO:0000256" key="3">
    <source>
        <dbReference type="ARBA" id="ARBA00003921"/>
    </source>
</evidence>
<accession>A0ABT4XTH9</accession>
<keyword evidence="18" id="KW-0282">Flagellum</keyword>
<dbReference type="PANTHER" id="PTHR23132:SF23">
    <property type="entry name" value="D-ALANINE--D-ALANINE LIGASE B"/>
    <property type="match status" value="1"/>
</dbReference>
<comment type="catalytic activity">
    <reaction evidence="14 15">
        <text>2 D-alanine + ATP = D-alanyl-D-alanine + ADP + phosphate + H(+)</text>
        <dbReference type="Rhea" id="RHEA:11224"/>
        <dbReference type="ChEBI" id="CHEBI:15378"/>
        <dbReference type="ChEBI" id="CHEBI:30616"/>
        <dbReference type="ChEBI" id="CHEBI:43474"/>
        <dbReference type="ChEBI" id="CHEBI:57416"/>
        <dbReference type="ChEBI" id="CHEBI:57822"/>
        <dbReference type="ChEBI" id="CHEBI:456216"/>
        <dbReference type="EC" id="6.3.2.4"/>
    </reaction>
</comment>
<dbReference type="EMBL" id="JAQIOY010000003">
    <property type="protein sequence ID" value="MDA7425250.1"/>
    <property type="molecule type" value="Genomic_DNA"/>
</dbReference>
<dbReference type="PROSITE" id="PS50975">
    <property type="entry name" value="ATP_GRASP"/>
    <property type="match status" value="1"/>
</dbReference>
<name>A0ABT4XTH9_9RHOB</name>
<evidence type="ECO:0000256" key="4">
    <source>
        <dbReference type="ARBA" id="ARBA00004496"/>
    </source>
</evidence>
<dbReference type="Gene3D" id="3.30.1490.20">
    <property type="entry name" value="ATP-grasp fold, A domain"/>
    <property type="match status" value="1"/>
</dbReference>
<sequence length="306" mass="32978">MGMSSRTSRKVVVLKGGPSAEREVSLSSGQECAAALRGEGFEVTEIDAGADVVARLQEAAPDAVFNALHGRWGEDGCIQGLLEWMRLPYTHSGVMASSMAMDKERTKEIYREAGLPVADSQLADKVDVQASHVMAPPYVVKPYNEGSSVGVYLVDEAANGPPVLNKDMPQTVMVEAFIPGRELTCTVMGDRALGVTEILTDGWYDYDAKYKAGGSRHVCPADVPGEITAACLDYALRAHQALGCRGVTRTDFRWDEDKGLDGLILLETNTQPGMTPTSLSPEHAQLIGLSFGQFCAWMVEDASCDR</sequence>
<keyword evidence="18" id="KW-0966">Cell projection</keyword>
<evidence type="ECO:0000259" key="17">
    <source>
        <dbReference type="PROSITE" id="PS50975"/>
    </source>
</evidence>
<dbReference type="GO" id="GO:0016874">
    <property type="term" value="F:ligase activity"/>
    <property type="evidence" value="ECO:0007669"/>
    <property type="project" value="UniProtKB-KW"/>
</dbReference>
<dbReference type="InterPro" id="IPR011095">
    <property type="entry name" value="Dala_Dala_lig_C"/>
</dbReference>
<comment type="similarity">
    <text evidence="5 15">Belongs to the D-alanine--D-alanine ligase family.</text>
</comment>
<evidence type="ECO:0000256" key="11">
    <source>
        <dbReference type="ARBA" id="ARBA00022960"/>
    </source>
</evidence>
<evidence type="ECO:0000256" key="9">
    <source>
        <dbReference type="ARBA" id="ARBA00022741"/>
    </source>
</evidence>
<dbReference type="RefSeq" id="WP_271432948.1">
    <property type="nucleotide sequence ID" value="NZ_JAQIOY010000003.1"/>
</dbReference>
<comment type="caution">
    <text evidence="18">The sequence shown here is derived from an EMBL/GenBank/DDBJ whole genome shotgun (WGS) entry which is preliminary data.</text>
</comment>
<evidence type="ECO:0000256" key="8">
    <source>
        <dbReference type="ARBA" id="ARBA00022598"/>
    </source>
</evidence>
<reference evidence="18 19" key="1">
    <citation type="submission" date="2023-01" db="EMBL/GenBank/DDBJ databases">
        <title>Thalassococcus onchidii sp. nov., isolated from a marine invertebrate from the South China Sea.</title>
        <authorList>
            <person name="Xu S."/>
            <person name="Liu Z."/>
            <person name="Xu Y."/>
        </authorList>
    </citation>
    <scope>NUCLEOTIDE SEQUENCE [LARGE SCALE GENOMIC DNA]</scope>
    <source>
        <strain evidence="18 19">KCTC 32084</strain>
    </source>
</reference>
<evidence type="ECO:0000313" key="19">
    <source>
        <dbReference type="Proteomes" id="UP001210720"/>
    </source>
</evidence>
<organism evidence="18 19">
    <name type="scientific">Thalassococcus lentus</name>
    <dbReference type="NCBI Taxonomy" id="1210524"/>
    <lineage>
        <taxon>Bacteria</taxon>
        <taxon>Pseudomonadati</taxon>
        <taxon>Pseudomonadota</taxon>
        <taxon>Alphaproteobacteria</taxon>
        <taxon>Rhodobacterales</taxon>
        <taxon>Roseobacteraceae</taxon>
        <taxon>Thalassococcus</taxon>
    </lineage>
</organism>
<dbReference type="SUPFAM" id="SSF52440">
    <property type="entry name" value="PreATP-grasp domain"/>
    <property type="match status" value="1"/>
</dbReference>
<evidence type="ECO:0000256" key="5">
    <source>
        <dbReference type="ARBA" id="ARBA00010871"/>
    </source>
</evidence>
<proteinExistence type="inferred from homology"/>
<evidence type="ECO:0000256" key="16">
    <source>
        <dbReference type="PROSITE-ProRule" id="PRU00409"/>
    </source>
</evidence>
<gene>
    <name evidence="15" type="primary">ddl</name>
    <name evidence="18" type="ORF">PFY00_10970</name>
</gene>
<evidence type="ECO:0000256" key="10">
    <source>
        <dbReference type="ARBA" id="ARBA00022840"/>
    </source>
</evidence>
<dbReference type="PROSITE" id="PS00844">
    <property type="entry name" value="DALA_DALA_LIGASE_2"/>
    <property type="match status" value="1"/>
</dbReference>
<dbReference type="Proteomes" id="UP001210720">
    <property type="component" value="Unassembled WGS sequence"/>
</dbReference>
<dbReference type="EC" id="6.3.2.4" evidence="6 15"/>
<dbReference type="Gene3D" id="3.40.50.20">
    <property type="match status" value="1"/>
</dbReference>
<evidence type="ECO:0000313" key="18">
    <source>
        <dbReference type="EMBL" id="MDA7425250.1"/>
    </source>
</evidence>
<evidence type="ECO:0000256" key="14">
    <source>
        <dbReference type="ARBA" id="ARBA00047614"/>
    </source>
</evidence>
<dbReference type="NCBIfam" id="TIGR01205">
    <property type="entry name" value="D_ala_D_alaTIGR"/>
    <property type="match status" value="1"/>
</dbReference>
<evidence type="ECO:0000256" key="1">
    <source>
        <dbReference type="ARBA" id="ARBA00001936"/>
    </source>
</evidence>
<keyword evidence="19" id="KW-1185">Reference proteome</keyword>
<keyword evidence="7 15" id="KW-0963">Cytoplasm</keyword>
<protein>
    <recommendedName>
        <fullName evidence="6 15">D-alanine--D-alanine ligase</fullName>
        <ecNumber evidence="6 15">6.3.2.4</ecNumber>
    </recommendedName>
    <alternativeName>
        <fullName evidence="15">D-Ala-D-Ala ligase</fullName>
    </alternativeName>
    <alternativeName>
        <fullName evidence="15">D-alanylalanine synthetase</fullName>
    </alternativeName>
</protein>
<evidence type="ECO:0000256" key="12">
    <source>
        <dbReference type="ARBA" id="ARBA00022984"/>
    </source>
</evidence>
<dbReference type="SUPFAM" id="SSF56059">
    <property type="entry name" value="Glutathione synthetase ATP-binding domain-like"/>
    <property type="match status" value="1"/>
</dbReference>
<keyword evidence="13 15" id="KW-0961">Cell wall biogenesis/degradation</keyword>
<evidence type="ECO:0000256" key="6">
    <source>
        <dbReference type="ARBA" id="ARBA00012216"/>
    </source>
</evidence>
<dbReference type="Pfam" id="PF07478">
    <property type="entry name" value="Dala_Dala_lig_C"/>
    <property type="match status" value="1"/>
</dbReference>
<comment type="subcellular location">
    <subcellularLocation>
        <location evidence="4 15">Cytoplasm</location>
    </subcellularLocation>
</comment>
<keyword evidence="18" id="KW-0969">Cilium</keyword>
<comment type="cofactor">
    <cofactor evidence="2">
        <name>Mg(2+)</name>
        <dbReference type="ChEBI" id="CHEBI:18420"/>
    </cofactor>
</comment>
<comment type="cofactor">
    <cofactor evidence="1">
        <name>Mn(2+)</name>
        <dbReference type="ChEBI" id="CHEBI:29035"/>
    </cofactor>
</comment>
<dbReference type="Gene3D" id="3.30.470.20">
    <property type="entry name" value="ATP-grasp fold, B domain"/>
    <property type="match status" value="1"/>
</dbReference>
<comment type="pathway">
    <text evidence="15">Cell wall biogenesis; peptidoglycan biosynthesis.</text>
</comment>
<feature type="domain" description="ATP-grasp" evidence="17">
    <location>
        <begin position="107"/>
        <end position="300"/>
    </location>
</feature>
<dbReference type="HAMAP" id="MF_00047">
    <property type="entry name" value="Dala_Dala_lig"/>
    <property type="match status" value="1"/>
</dbReference>
<dbReference type="InterPro" id="IPR011127">
    <property type="entry name" value="Dala_Dala_lig_N"/>
</dbReference>
<keyword evidence="10 16" id="KW-0067">ATP-binding</keyword>
<keyword evidence="8 15" id="KW-0436">Ligase</keyword>
<evidence type="ECO:0000256" key="13">
    <source>
        <dbReference type="ARBA" id="ARBA00023316"/>
    </source>
</evidence>
<dbReference type="InterPro" id="IPR000291">
    <property type="entry name" value="D-Ala_lig_Van_CS"/>
</dbReference>
<dbReference type="InterPro" id="IPR016185">
    <property type="entry name" value="PreATP-grasp_dom_sf"/>
</dbReference>
<dbReference type="PROSITE" id="PS00843">
    <property type="entry name" value="DALA_DALA_LIGASE_1"/>
    <property type="match status" value="1"/>
</dbReference>
<comment type="function">
    <text evidence="3 15">Cell wall formation.</text>
</comment>
<dbReference type="InterPro" id="IPR005905">
    <property type="entry name" value="D_ala_D_ala"/>
</dbReference>
<evidence type="ECO:0000256" key="15">
    <source>
        <dbReference type="HAMAP-Rule" id="MF_00047"/>
    </source>
</evidence>
<dbReference type="PANTHER" id="PTHR23132">
    <property type="entry name" value="D-ALANINE--D-ALANINE LIGASE"/>
    <property type="match status" value="1"/>
</dbReference>
<dbReference type="InterPro" id="IPR011761">
    <property type="entry name" value="ATP-grasp"/>
</dbReference>
<dbReference type="InterPro" id="IPR013815">
    <property type="entry name" value="ATP_grasp_subdomain_1"/>
</dbReference>